<evidence type="ECO:0000313" key="1">
    <source>
        <dbReference type="EMBL" id="GLL06270.1"/>
    </source>
</evidence>
<reference evidence="1" key="1">
    <citation type="journal article" date="2014" name="Int. J. Syst. Evol. Microbiol.">
        <title>Complete genome sequence of Corynebacterium casei LMG S-19264T (=DSM 44701T), isolated from a smear-ripened cheese.</title>
        <authorList>
            <consortium name="US DOE Joint Genome Institute (JGI-PGF)"/>
            <person name="Walter F."/>
            <person name="Albersmeier A."/>
            <person name="Kalinowski J."/>
            <person name="Ruckert C."/>
        </authorList>
    </citation>
    <scope>NUCLEOTIDE SEQUENCE</scope>
    <source>
        <strain evidence="1">VKM Ac-1321</strain>
    </source>
</reference>
<name>A0A9W6KSC9_9ACTN</name>
<organism evidence="1 2">
    <name type="scientific">Dactylosporangium matsuzakiense</name>
    <dbReference type="NCBI Taxonomy" id="53360"/>
    <lineage>
        <taxon>Bacteria</taxon>
        <taxon>Bacillati</taxon>
        <taxon>Actinomycetota</taxon>
        <taxon>Actinomycetes</taxon>
        <taxon>Micromonosporales</taxon>
        <taxon>Micromonosporaceae</taxon>
        <taxon>Dactylosporangium</taxon>
    </lineage>
</organism>
<keyword evidence="2" id="KW-1185">Reference proteome</keyword>
<dbReference type="AlphaFoldDB" id="A0A9W6KSC9"/>
<sequence length="282" mass="29806">MAGAGGLAAYRRTRPEDLVFPPIAGGPGGGWLSAGLGWRPAWLPGGYGRTSLGAVVDGSGVVVVSHQWGRAQRPGELSEPFVALTAGWSDAYAGSPQVVRTDRVELGGASAEMRTYADDGGVLLTWQPATGPRLSVSAGSRDAERDRSVAVRIAKSLRPDTGTFAIGPKFGWQPASIASRPWMYSLGVVNLSWVQNLSVRFGEGELTMTIGPRLEPLFDLGTGRSVDVGGGAAWLDERGGELFAKDLSGRDVQLSGDSEDLPRVLRELDLGPVPDMGWYGTR</sequence>
<proteinExistence type="predicted"/>
<gene>
    <name evidence="1" type="ORF">GCM10017581_080190</name>
</gene>
<accession>A0A9W6KSC9</accession>
<protein>
    <submittedName>
        <fullName evidence="1">Uncharacterized protein</fullName>
    </submittedName>
</protein>
<dbReference type="EMBL" id="BSFP01000070">
    <property type="protein sequence ID" value="GLL06270.1"/>
    <property type="molecule type" value="Genomic_DNA"/>
</dbReference>
<dbReference type="Proteomes" id="UP001143480">
    <property type="component" value="Unassembled WGS sequence"/>
</dbReference>
<comment type="caution">
    <text evidence="1">The sequence shown here is derived from an EMBL/GenBank/DDBJ whole genome shotgun (WGS) entry which is preliminary data.</text>
</comment>
<evidence type="ECO:0000313" key="2">
    <source>
        <dbReference type="Proteomes" id="UP001143480"/>
    </source>
</evidence>
<reference evidence="1" key="2">
    <citation type="submission" date="2023-01" db="EMBL/GenBank/DDBJ databases">
        <authorList>
            <person name="Sun Q."/>
            <person name="Evtushenko L."/>
        </authorList>
    </citation>
    <scope>NUCLEOTIDE SEQUENCE</scope>
    <source>
        <strain evidence="1">VKM Ac-1321</strain>
    </source>
</reference>